<proteinExistence type="predicted"/>
<name>A0A133VQE3_9EURY</name>
<dbReference type="AlphaFoldDB" id="A0A133VQE3"/>
<dbReference type="Proteomes" id="UP000070248">
    <property type="component" value="Unassembled WGS sequence"/>
</dbReference>
<protein>
    <submittedName>
        <fullName evidence="1">Uncharacterized protein</fullName>
    </submittedName>
</protein>
<organism evidence="1 2">
    <name type="scientific">candidate division MSBL1 archaeon SCGC-AAA385M02</name>
    <dbReference type="NCBI Taxonomy" id="1698287"/>
    <lineage>
        <taxon>Archaea</taxon>
        <taxon>Methanobacteriati</taxon>
        <taxon>Methanobacteriota</taxon>
        <taxon>candidate division MSBL1</taxon>
    </lineage>
</organism>
<keyword evidence="2" id="KW-1185">Reference proteome</keyword>
<dbReference type="EMBL" id="LHYL01000008">
    <property type="protein sequence ID" value="KXB08675.1"/>
    <property type="molecule type" value="Genomic_DNA"/>
</dbReference>
<gene>
    <name evidence="1" type="ORF">AKJ59_00635</name>
</gene>
<comment type="caution">
    <text evidence="1">The sequence shown here is derived from an EMBL/GenBank/DDBJ whole genome shotgun (WGS) entry which is preliminary data.</text>
</comment>
<evidence type="ECO:0000313" key="2">
    <source>
        <dbReference type="Proteomes" id="UP000070248"/>
    </source>
</evidence>
<reference evidence="1 2" key="1">
    <citation type="journal article" date="2016" name="Sci. Rep.">
        <title>Metabolic traits of an uncultured archaeal lineage -MSBL1- from brine pools of the Red Sea.</title>
        <authorList>
            <person name="Mwirichia R."/>
            <person name="Alam I."/>
            <person name="Rashid M."/>
            <person name="Vinu M."/>
            <person name="Ba-Alawi W."/>
            <person name="Anthony Kamau A."/>
            <person name="Kamanda Ngugi D."/>
            <person name="Goker M."/>
            <person name="Klenk H.P."/>
            <person name="Bajic V."/>
            <person name="Stingl U."/>
        </authorList>
    </citation>
    <scope>NUCLEOTIDE SEQUENCE [LARGE SCALE GENOMIC DNA]</scope>
    <source>
        <strain evidence="1">SCGC-AAA385M02</strain>
    </source>
</reference>
<evidence type="ECO:0000313" key="1">
    <source>
        <dbReference type="EMBL" id="KXB08675.1"/>
    </source>
</evidence>
<sequence length="112" mass="13407">MPTVYAFDSSNPPVKIAKHGKYWCVYRLRGIKKAKVIFKDPMKLSEVWYKFRWSDKPTDSYTYKPFEDDDIFDKPNISFVKETKTYNNHLVSWDIHNYGYHEALKNGYKRLG</sequence>
<accession>A0A133VQE3</accession>